<dbReference type="GO" id="GO:0035925">
    <property type="term" value="F:mRNA 3'-UTR AU-rich region binding"/>
    <property type="evidence" value="ECO:0007669"/>
    <property type="project" value="TreeGrafter"/>
</dbReference>
<feature type="domain" description="Exoribonuclease phosphorolytic" evidence="10">
    <location>
        <begin position="34"/>
        <end position="181"/>
    </location>
</feature>
<evidence type="ECO:0000256" key="9">
    <source>
        <dbReference type="ARBA" id="ARBA00030617"/>
    </source>
</evidence>
<dbReference type="GO" id="GO:0071038">
    <property type="term" value="P:TRAMP-dependent tRNA surveillance pathway"/>
    <property type="evidence" value="ECO:0007669"/>
    <property type="project" value="TreeGrafter"/>
</dbReference>
<evidence type="ECO:0000256" key="4">
    <source>
        <dbReference type="ARBA" id="ARBA00022490"/>
    </source>
</evidence>
<dbReference type="InterPro" id="IPR027408">
    <property type="entry name" value="PNPase/RNase_PH_dom_sf"/>
</dbReference>
<comment type="caution">
    <text evidence="12">The sequence shown here is derived from an EMBL/GenBank/DDBJ whole genome shotgun (WGS) entry which is preliminary data.</text>
</comment>
<organism evidence="12 13">
    <name type="scientific">Brachionus plicatilis</name>
    <name type="common">Marine rotifer</name>
    <name type="synonym">Brachionus muelleri</name>
    <dbReference type="NCBI Taxonomy" id="10195"/>
    <lineage>
        <taxon>Eukaryota</taxon>
        <taxon>Metazoa</taxon>
        <taxon>Spiralia</taxon>
        <taxon>Gnathifera</taxon>
        <taxon>Rotifera</taxon>
        <taxon>Eurotatoria</taxon>
        <taxon>Monogononta</taxon>
        <taxon>Pseudotrocha</taxon>
        <taxon>Ploima</taxon>
        <taxon>Brachionidae</taxon>
        <taxon>Brachionus</taxon>
    </lineage>
</organism>
<proteinExistence type="inferred from homology"/>
<dbReference type="GO" id="GO:0034473">
    <property type="term" value="P:U1 snRNA 3'-end processing"/>
    <property type="evidence" value="ECO:0007669"/>
    <property type="project" value="TreeGrafter"/>
</dbReference>
<dbReference type="Pfam" id="PF03725">
    <property type="entry name" value="RNase_PH_C"/>
    <property type="match status" value="1"/>
</dbReference>
<dbReference type="PANTHER" id="PTHR11097">
    <property type="entry name" value="EXOSOME COMPLEX EXONUCLEASE RIBOSOMAL RNA PROCESSING PROTEIN"/>
    <property type="match status" value="1"/>
</dbReference>
<dbReference type="SUPFAM" id="SSF55666">
    <property type="entry name" value="Ribonuclease PH domain 2-like"/>
    <property type="match status" value="1"/>
</dbReference>
<keyword evidence="6" id="KW-0271">Exosome</keyword>
<dbReference type="InterPro" id="IPR015847">
    <property type="entry name" value="ExoRNase_PH_dom2"/>
</dbReference>
<keyword evidence="13" id="KW-1185">Reference proteome</keyword>
<evidence type="ECO:0000313" key="13">
    <source>
        <dbReference type="Proteomes" id="UP000276133"/>
    </source>
</evidence>
<evidence type="ECO:0000256" key="6">
    <source>
        <dbReference type="ARBA" id="ARBA00022835"/>
    </source>
</evidence>
<evidence type="ECO:0000256" key="5">
    <source>
        <dbReference type="ARBA" id="ARBA00022552"/>
    </source>
</evidence>
<accession>A0A3M7SD58</accession>
<dbReference type="EMBL" id="REGN01001599">
    <property type="protein sequence ID" value="RNA33679.1"/>
    <property type="molecule type" value="Genomic_DNA"/>
</dbReference>
<dbReference type="GO" id="GO:0071035">
    <property type="term" value="P:nuclear polyadenylation-dependent rRNA catabolic process"/>
    <property type="evidence" value="ECO:0007669"/>
    <property type="project" value="TreeGrafter"/>
</dbReference>
<dbReference type="GO" id="GO:0000467">
    <property type="term" value="P:exonucleolytic trimming to generate mature 3'-end of 5.8S rRNA from tricistronic rRNA transcript (SSU-rRNA, 5.8S rRNA, LSU-rRNA)"/>
    <property type="evidence" value="ECO:0007669"/>
    <property type="project" value="TreeGrafter"/>
</dbReference>
<comment type="similarity">
    <text evidence="3">Belongs to the RNase PH family.</text>
</comment>
<name>A0A3M7SD58_BRAPC</name>
<dbReference type="GO" id="GO:0034476">
    <property type="term" value="P:U5 snRNA 3'-end processing"/>
    <property type="evidence" value="ECO:0007669"/>
    <property type="project" value="TreeGrafter"/>
</dbReference>
<keyword evidence="5" id="KW-0698">rRNA processing</keyword>
<dbReference type="InterPro" id="IPR020568">
    <property type="entry name" value="Ribosomal_Su5_D2-typ_SF"/>
</dbReference>
<dbReference type="SUPFAM" id="SSF54211">
    <property type="entry name" value="Ribosomal protein S5 domain 2-like"/>
    <property type="match status" value="1"/>
</dbReference>
<dbReference type="InterPro" id="IPR050590">
    <property type="entry name" value="Exosome_comp_Rrp42_subfam"/>
</dbReference>
<evidence type="ECO:0000256" key="7">
    <source>
        <dbReference type="ARBA" id="ARBA00022884"/>
    </source>
</evidence>
<evidence type="ECO:0000259" key="10">
    <source>
        <dbReference type="Pfam" id="PF01138"/>
    </source>
</evidence>
<dbReference type="STRING" id="10195.A0A3M7SD58"/>
<evidence type="ECO:0000256" key="3">
    <source>
        <dbReference type="ARBA" id="ARBA00006678"/>
    </source>
</evidence>
<protein>
    <recommendedName>
        <fullName evidence="9">Ribosomal RNA-processing protein 43</fullName>
    </recommendedName>
</protein>
<dbReference type="GO" id="GO:0005730">
    <property type="term" value="C:nucleolus"/>
    <property type="evidence" value="ECO:0007669"/>
    <property type="project" value="UniProtKB-SubCell"/>
</dbReference>
<gene>
    <name evidence="12" type="ORF">BpHYR1_035512</name>
</gene>
<evidence type="ECO:0000259" key="11">
    <source>
        <dbReference type="Pfam" id="PF03725"/>
    </source>
</evidence>
<evidence type="ECO:0000256" key="8">
    <source>
        <dbReference type="ARBA" id="ARBA00023242"/>
    </source>
</evidence>
<comment type="subcellular location">
    <subcellularLocation>
        <location evidence="1">Cytoplasm</location>
    </subcellularLocation>
    <subcellularLocation>
        <location evidence="2">Nucleus</location>
        <location evidence="2">Nucleolus</location>
    </subcellularLocation>
</comment>
<sequence>MQDIDINKVTEPYEYYLKFIKENCRPDNRRLSDIRPCNVTTNCINTVNGSSLVKLGSTNVTCGINARLCRPKEDRPNKGYVVCNVEVPALCSSKNFKSSTQSSSFCQSSVSSSSIEQTQAMLSQLMQDIITESKCINEEELCIKEGKLAWVLFIDLICLNNDGNVQDACCVAMISALKNLKLYQIDFNEEEDRPVVKYPLEYRDFALHSEPVLTTLFAIEDNILLTDPNKQEEDFMKTFVLVCSVDSQKVCLVRKLGGFCLKIEQLNMCINRALDNGKFIRENIIKK</sequence>
<dbReference type="GO" id="GO:0071028">
    <property type="term" value="P:nuclear mRNA surveillance"/>
    <property type="evidence" value="ECO:0007669"/>
    <property type="project" value="TreeGrafter"/>
</dbReference>
<feature type="domain" description="Exoribonuclease phosphorolytic" evidence="11">
    <location>
        <begin position="217"/>
        <end position="275"/>
    </location>
</feature>
<reference evidence="12 13" key="1">
    <citation type="journal article" date="2018" name="Sci. Rep.">
        <title>Genomic signatures of local adaptation to the degree of environmental predictability in rotifers.</title>
        <authorList>
            <person name="Franch-Gras L."/>
            <person name="Hahn C."/>
            <person name="Garcia-Roger E.M."/>
            <person name="Carmona M.J."/>
            <person name="Serra M."/>
            <person name="Gomez A."/>
        </authorList>
    </citation>
    <scope>NUCLEOTIDE SEQUENCE [LARGE SCALE GENOMIC DNA]</scope>
    <source>
        <strain evidence="12">HYR1</strain>
    </source>
</reference>
<dbReference type="GO" id="GO:0016075">
    <property type="term" value="P:rRNA catabolic process"/>
    <property type="evidence" value="ECO:0007669"/>
    <property type="project" value="TreeGrafter"/>
</dbReference>
<dbReference type="GO" id="GO:0000177">
    <property type="term" value="C:cytoplasmic exosome (RNase complex)"/>
    <property type="evidence" value="ECO:0007669"/>
    <property type="project" value="TreeGrafter"/>
</dbReference>
<dbReference type="PANTHER" id="PTHR11097:SF9">
    <property type="entry name" value="EXOSOME COMPLEX COMPONENT RRP43"/>
    <property type="match status" value="1"/>
</dbReference>
<dbReference type="Pfam" id="PF01138">
    <property type="entry name" value="RNase_PH"/>
    <property type="match status" value="1"/>
</dbReference>
<dbReference type="InterPro" id="IPR001247">
    <property type="entry name" value="ExoRNase_PH_dom1"/>
</dbReference>
<evidence type="ECO:0000256" key="1">
    <source>
        <dbReference type="ARBA" id="ARBA00004496"/>
    </source>
</evidence>
<dbReference type="InterPro" id="IPR036345">
    <property type="entry name" value="ExoRNase_PH_dom2_sf"/>
</dbReference>
<dbReference type="GO" id="GO:0000176">
    <property type="term" value="C:nuclear exosome (RNase complex)"/>
    <property type="evidence" value="ECO:0007669"/>
    <property type="project" value="TreeGrafter"/>
</dbReference>
<evidence type="ECO:0000313" key="12">
    <source>
        <dbReference type="EMBL" id="RNA33679.1"/>
    </source>
</evidence>
<dbReference type="GO" id="GO:0034475">
    <property type="term" value="P:U4 snRNA 3'-end processing"/>
    <property type="evidence" value="ECO:0007669"/>
    <property type="project" value="TreeGrafter"/>
</dbReference>
<keyword evidence="7" id="KW-0694">RNA-binding</keyword>
<keyword evidence="4" id="KW-0963">Cytoplasm</keyword>
<dbReference type="Proteomes" id="UP000276133">
    <property type="component" value="Unassembled WGS sequence"/>
</dbReference>
<dbReference type="Gene3D" id="3.30.230.70">
    <property type="entry name" value="GHMP Kinase, N-terminal domain"/>
    <property type="match status" value="1"/>
</dbReference>
<dbReference type="AlphaFoldDB" id="A0A3M7SD58"/>
<keyword evidence="8" id="KW-0539">Nucleus</keyword>
<dbReference type="OrthoDB" id="45882at2759"/>
<evidence type="ECO:0000256" key="2">
    <source>
        <dbReference type="ARBA" id="ARBA00004604"/>
    </source>
</evidence>